<dbReference type="EMBL" id="JXTB01000027">
    <property type="protein sequence ID" value="PON74713.1"/>
    <property type="molecule type" value="Genomic_DNA"/>
</dbReference>
<sequence length="197" mass="22016">MGAKARFSSFDIEQIPREMNQKADELAKSASIGRMTGHAEILLEGENTRDPLETSACHVFATDSADEGWMKPITQYLVLGNLPADPQEARSIRLKAVRYSMVGGRLSRRSMMGPMLRCVGPIEGQKLMEDIHEGAYGNHSGGHSLTHKALMTGYFWPYMMTKVAQFVKKCDKCQRFAPHEAPTRRGTSFEHNSLAIR</sequence>
<dbReference type="OrthoDB" id="1731868at2759"/>
<proteinExistence type="predicted"/>
<dbReference type="PANTHER" id="PTHR48475">
    <property type="entry name" value="RIBONUCLEASE H"/>
    <property type="match status" value="1"/>
</dbReference>
<protein>
    <recommendedName>
        <fullName evidence="1">Integrase zinc-binding domain-containing protein</fullName>
    </recommendedName>
</protein>
<evidence type="ECO:0000313" key="2">
    <source>
        <dbReference type="EMBL" id="PON74713.1"/>
    </source>
</evidence>
<evidence type="ECO:0000313" key="3">
    <source>
        <dbReference type="Proteomes" id="UP000237105"/>
    </source>
</evidence>
<dbReference type="Gene3D" id="1.10.340.70">
    <property type="match status" value="1"/>
</dbReference>
<gene>
    <name evidence="2" type="ORF">PanWU01x14_047720</name>
</gene>
<evidence type="ECO:0000259" key="1">
    <source>
        <dbReference type="Pfam" id="PF17921"/>
    </source>
</evidence>
<reference evidence="3" key="1">
    <citation type="submission" date="2016-06" db="EMBL/GenBank/DDBJ databases">
        <title>Parallel loss of symbiosis genes in relatives of nitrogen-fixing non-legume Parasponia.</title>
        <authorList>
            <person name="Van Velzen R."/>
            <person name="Holmer R."/>
            <person name="Bu F."/>
            <person name="Rutten L."/>
            <person name="Van Zeijl A."/>
            <person name="Liu W."/>
            <person name="Santuari L."/>
            <person name="Cao Q."/>
            <person name="Sharma T."/>
            <person name="Shen D."/>
            <person name="Roswanjaya Y."/>
            <person name="Wardhani T."/>
            <person name="Kalhor M.S."/>
            <person name="Jansen J."/>
            <person name="Van den Hoogen J."/>
            <person name="Gungor B."/>
            <person name="Hartog M."/>
            <person name="Hontelez J."/>
            <person name="Verver J."/>
            <person name="Yang W.-C."/>
            <person name="Schijlen E."/>
            <person name="Repin R."/>
            <person name="Schilthuizen M."/>
            <person name="Schranz E."/>
            <person name="Heidstra R."/>
            <person name="Miyata K."/>
            <person name="Fedorova E."/>
            <person name="Kohlen W."/>
            <person name="Bisseling T."/>
            <person name="Smit S."/>
            <person name="Geurts R."/>
        </authorList>
    </citation>
    <scope>NUCLEOTIDE SEQUENCE [LARGE SCALE GENOMIC DNA]</scope>
    <source>
        <strain evidence="3">cv. WU1-14</strain>
    </source>
</reference>
<dbReference type="InterPro" id="IPR041588">
    <property type="entry name" value="Integrase_H2C2"/>
</dbReference>
<organism evidence="2 3">
    <name type="scientific">Parasponia andersonii</name>
    <name type="common">Sponia andersonii</name>
    <dbReference type="NCBI Taxonomy" id="3476"/>
    <lineage>
        <taxon>Eukaryota</taxon>
        <taxon>Viridiplantae</taxon>
        <taxon>Streptophyta</taxon>
        <taxon>Embryophyta</taxon>
        <taxon>Tracheophyta</taxon>
        <taxon>Spermatophyta</taxon>
        <taxon>Magnoliopsida</taxon>
        <taxon>eudicotyledons</taxon>
        <taxon>Gunneridae</taxon>
        <taxon>Pentapetalae</taxon>
        <taxon>rosids</taxon>
        <taxon>fabids</taxon>
        <taxon>Rosales</taxon>
        <taxon>Cannabaceae</taxon>
        <taxon>Parasponia</taxon>
    </lineage>
</organism>
<feature type="domain" description="Integrase zinc-binding" evidence="1">
    <location>
        <begin position="125"/>
        <end position="178"/>
    </location>
</feature>
<dbReference type="Pfam" id="PF17921">
    <property type="entry name" value="Integrase_H2C2"/>
    <property type="match status" value="1"/>
</dbReference>
<keyword evidence="3" id="KW-1185">Reference proteome</keyword>
<comment type="caution">
    <text evidence="2">The sequence shown here is derived from an EMBL/GenBank/DDBJ whole genome shotgun (WGS) entry which is preliminary data.</text>
</comment>
<accession>A0A2P5DN51</accession>
<dbReference type="Proteomes" id="UP000237105">
    <property type="component" value="Unassembled WGS sequence"/>
</dbReference>
<dbReference type="AlphaFoldDB" id="A0A2P5DN51"/>
<dbReference type="PANTHER" id="PTHR48475:SF2">
    <property type="entry name" value="RIBONUCLEASE H"/>
    <property type="match status" value="1"/>
</dbReference>
<name>A0A2P5DN51_PARAD</name>